<dbReference type="RefSeq" id="WP_004293418.1">
    <property type="nucleotide sequence ID" value="NZ_AKBX01000006.1"/>
</dbReference>
<protein>
    <recommendedName>
        <fullName evidence="3">Acetyltransferase</fullName>
    </recommendedName>
</protein>
<name>E5WWM1_9BACE</name>
<dbReference type="Proteomes" id="UP000003246">
    <property type="component" value="Unassembled WGS sequence"/>
</dbReference>
<reference evidence="1 2" key="1">
    <citation type="submission" date="2010-10" db="EMBL/GenBank/DDBJ databases">
        <title>The Genome Sequence of Bacteroides eggerthii strain 1_2_48FAA.</title>
        <authorList>
            <consortium name="The Broad Institute Genome Sequencing Platform"/>
            <person name="Ward D."/>
            <person name="Earl A."/>
            <person name="Feldgarden M."/>
            <person name="Young S.K."/>
            <person name="Gargeya S."/>
            <person name="Zeng Q."/>
            <person name="Alvarado L."/>
            <person name="Berlin A."/>
            <person name="Bochicchio J."/>
            <person name="Chapman S.B."/>
            <person name="Chen Z."/>
            <person name="Freedman E."/>
            <person name="Gellesch M."/>
            <person name="Goldberg J."/>
            <person name="Griggs A."/>
            <person name="Gujja S."/>
            <person name="Heilman E."/>
            <person name="Heiman D."/>
            <person name="Howarth C."/>
            <person name="Mehta T."/>
            <person name="Neiman D."/>
            <person name="Pearson M."/>
            <person name="Roberts A."/>
            <person name="Saif S."/>
            <person name="Shea T."/>
            <person name="Shenoy N."/>
            <person name="Sisk P."/>
            <person name="Stolte C."/>
            <person name="Sykes S."/>
            <person name="White J."/>
            <person name="Yandava C."/>
            <person name="Allen-Vercoe E."/>
            <person name="Ambrose C."/>
            <person name="Strauss J."/>
            <person name="Daigneault M."/>
            <person name="Haas B."/>
            <person name="Nusbaum C."/>
            <person name="Birren B."/>
        </authorList>
    </citation>
    <scope>NUCLEOTIDE SEQUENCE [LARGE SCALE GENOMIC DNA]</scope>
    <source>
        <strain evidence="1 2">1_2_48FAA</strain>
    </source>
</reference>
<evidence type="ECO:0000313" key="1">
    <source>
        <dbReference type="EMBL" id="EFV30699.1"/>
    </source>
</evidence>
<dbReference type="EMBL" id="ACWG01000011">
    <property type="protein sequence ID" value="EFV30699.1"/>
    <property type="molecule type" value="Genomic_DNA"/>
</dbReference>
<organism evidence="1 2">
    <name type="scientific">Bacteroides eggerthii 1_2_48FAA</name>
    <dbReference type="NCBI Taxonomy" id="665953"/>
    <lineage>
        <taxon>Bacteria</taxon>
        <taxon>Pseudomonadati</taxon>
        <taxon>Bacteroidota</taxon>
        <taxon>Bacteroidia</taxon>
        <taxon>Bacteroidales</taxon>
        <taxon>Bacteroidaceae</taxon>
        <taxon>Bacteroides</taxon>
    </lineage>
</organism>
<sequence>MKRIIPETARLQLREMEPSDIESLSSILQDSNTMYAYNGAFNGEETMIWIQKQLQRYKDFGFGSWGVRILTE</sequence>
<comment type="caution">
    <text evidence="1">The sequence shown here is derived from an EMBL/GenBank/DDBJ whole genome shotgun (WGS) entry which is preliminary data.</text>
</comment>
<dbReference type="AlphaFoldDB" id="E5WWM1"/>
<evidence type="ECO:0008006" key="3">
    <source>
        <dbReference type="Google" id="ProtNLM"/>
    </source>
</evidence>
<accession>E5WWM1</accession>
<dbReference type="SUPFAM" id="SSF55729">
    <property type="entry name" value="Acyl-CoA N-acyltransferases (Nat)"/>
    <property type="match status" value="1"/>
</dbReference>
<dbReference type="HOGENOM" id="CLU_2713904_0_0_10"/>
<dbReference type="InterPro" id="IPR016181">
    <property type="entry name" value="Acyl_CoA_acyltransferase"/>
</dbReference>
<dbReference type="Gene3D" id="3.40.630.30">
    <property type="match status" value="1"/>
</dbReference>
<gene>
    <name evidence="1" type="ORF">HMPREF1016_01073</name>
</gene>
<evidence type="ECO:0000313" key="2">
    <source>
        <dbReference type="Proteomes" id="UP000003246"/>
    </source>
</evidence>
<proteinExistence type="predicted"/>